<dbReference type="AlphaFoldDB" id="A0A0C3S131"/>
<sequence>MIPSNPKLLVSITFWRLAKAQITEATCHSQFNWMDNSRGQNPCLVAAYVQGACQPDGQWTVQSLPNSTVTYSGPDTDQTSLCTCSSVAWTLCSACAYCQGGALPHWTEWIENCPNSEVSNGQFPVQVPDETSVPLWAYQQASGGLFNLTIAQAEVTATAPSAVTTAPSSTSVTPSSTSESITSPGTNSVFSTSGAVGGGVAAVFILGIIIWLYRRSVGNTRRGSFDTIEQPDRMDSSSWVLASPPPEPNAVAPLPSPHMKLYVGVRVLYEPTPPSDLVCSQNPEDPSTYPTDDLPTLATYPRPVTVGYVVDIDPHYPVPPSSMPPV</sequence>
<dbReference type="EMBL" id="KN840475">
    <property type="protein sequence ID" value="KIP08751.1"/>
    <property type="molecule type" value="Genomic_DNA"/>
</dbReference>
<feature type="region of interest" description="Disordered" evidence="1">
    <location>
        <begin position="159"/>
        <end position="185"/>
    </location>
</feature>
<accession>A0A0C3S131</accession>
<evidence type="ECO:0000313" key="4">
    <source>
        <dbReference type="EMBL" id="KIP08751.1"/>
    </source>
</evidence>
<evidence type="ECO:0000313" key="5">
    <source>
        <dbReference type="Proteomes" id="UP000053257"/>
    </source>
</evidence>
<organism evidence="4 5">
    <name type="scientific">Phlebiopsis gigantea (strain 11061_1 CR5-6)</name>
    <name type="common">White-rot fungus</name>
    <name type="synonym">Peniophora gigantea</name>
    <dbReference type="NCBI Taxonomy" id="745531"/>
    <lineage>
        <taxon>Eukaryota</taxon>
        <taxon>Fungi</taxon>
        <taxon>Dikarya</taxon>
        <taxon>Basidiomycota</taxon>
        <taxon>Agaricomycotina</taxon>
        <taxon>Agaricomycetes</taxon>
        <taxon>Polyporales</taxon>
        <taxon>Phanerochaetaceae</taxon>
        <taxon>Phlebiopsis</taxon>
    </lineage>
</organism>
<dbReference type="Proteomes" id="UP000053257">
    <property type="component" value="Unassembled WGS sequence"/>
</dbReference>
<evidence type="ECO:0000256" key="3">
    <source>
        <dbReference type="SAM" id="SignalP"/>
    </source>
</evidence>
<name>A0A0C3S131_PHLG1</name>
<evidence type="ECO:0000256" key="2">
    <source>
        <dbReference type="SAM" id="Phobius"/>
    </source>
</evidence>
<reference evidence="4 5" key="1">
    <citation type="journal article" date="2014" name="PLoS Genet.">
        <title>Analysis of the Phlebiopsis gigantea genome, transcriptome and secretome provides insight into its pioneer colonization strategies of wood.</title>
        <authorList>
            <person name="Hori C."/>
            <person name="Ishida T."/>
            <person name="Igarashi K."/>
            <person name="Samejima M."/>
            <person name="Suzuki H."/>
            <person name="Master E."/>
            <person name="Ferreira P."/>
            <person name="Ruiz-Duenas F.J."/>
            <person name="Held B."/>
            <person name="Canessa P."/>
            <person name="Larrondo L.F."/>
            <person name="Schmoll M."/>
            <person name="Druzhinina I.S."/>
            <person name="Kubicek C.P."/>
            <person name="Gaskell J.A."/>
            <person name="Kersten P."/>
            <person name="St John F."/>
            <person name="Glasner J."/>
            <person name="Sabat G."/>
            <person name="Splinter BonDurant S."/>
            <person name="Syed K."/>
            <person name="Yadav J."/>
            <person name="Mgbeahuruike A.C."/>
            <person name="Kovalchuk A."/>
            <person name="Asiegbu F.O."/>
            <person name="Lackner G."/>
            <person name="Hoffmeister D."/>
            <person name="Rencoret J."/>
            <person name="Gutierrez A."/>
            <person name="Sun H."/>
            <person name="Lindquist E."/>
            <person name="Barry K."/>
            <person name="Riley R."/>
            <person name="Grigoriev I.V."/>
            <person name="Henrissat B."/>
            <person name="Kues U."/>
            <person name="Berka R.M."/>
            <person name="Martinez A.T."/>
            <person name="Covert S.F."/>
            <person name="Blanchette R.A."/>
            <person name="Cullen D."/>
        </authorList>
    </citation>
    <scope>NUCLEOTIDE SEQUENCE [LARGE SCALE GENOMIC DNA]</scope>
    <source>
        <strain evidence="4 5">11061_1 CR5-6</strain>
    </source>
</reference>
<dbReference type="OrthoDB" id="2754894at2759"/>
<keyword evidence="2" id="KW-0812">Transmembrane</keyword>
<keyword evidence="2" id="KW-1133">Transmembrane helix</keyword>
<protein>
    <recommendedName>
        <fullName evidence="6">Transmembrane protein</fullName>
    </recommendedName>
</protein>
<feature type="signal peptide" evidence="3">
    <location>
        <begin position="1"/>
        <end position="20"/>
    </location>
</feature>
<evidence type="ECO:0000256" key="1">
    <source>
        <dbReference type="SAM" id="MobiDB-lite"/>
    </source>
</evidence>
<feature type="transmembrane region" description="Helical" evidence="2">
    <location>
        <begin position="189"/>
        <end position="213"/>
    </location>
</feature>
<keyword evidence="2" id="KW-0472">Membrane</keyword>
<gene>
    <name evidence="4" type="ORF">PHLGIDRAFT_363632</name>
</gene>
<dbReference type="STRING" id="745531.A0A0C3S131"/>
<dbReference type="HOGENOM" id="CLU_053888_2_0_1"/>
<evidence type="ECO:0008006" key="6">
    <source>
        <dbReference type="Google" id="ProtNLM"/>
    </source>
</evidence>
<keyword evidence="3" id="KW-0732">Signal</keyword>
<feature type="chain" id="PRO_5002169688" description="Transmembrane protein" evidence="3">
    <location>
        <begin position="21"/>
        <end position="326"/>
    </location>
</feature>
<keyword evidence="5" id="KW-1185">Reference proteome</keyword>
<proteinExistence type="predicted"/>